<accession>A0A451D589</accession>
<sequence length="132" mass="15887">MKLNSYMQFSLIYIKSNKNMIHYFYNQNNGNIFMYITLFIFILFFLIKKIRLFYSGFNNISYISDKIYLNANNYICILTVEKIRLLLNVTLKKVHVIQELPPLSENVLQQQKKCSLYTKSLNLLKSIIFWFK</sequence>
<keyword evidence="1" id="KW-0812">Transmembrane</keyword>
<keyword evidence="1" id="KW-0472">Membrane</keyword>
<dbReference type="OrthoDB" id="6554121at2"/>
<proteinExistence type="predicted"/>
<name>A0A451D589_9GAMM</name>
<dbReference type="Proteomes" id="UP000294380">
    <property type="component" value="Chromosome"/>
</dbReference>
<protein>
    <submittedName>
        <fullName evidence="2">Flagellar protein FliO, partial</fullName>
    </submittedName>
</protein>
<dbReference type="EMBL" id="LR217707">
    <property type="protein sequence ID" value="VFP80972.1"/>
    <property type="molecule type" value="Genomic_DNA"/>
</dbReference>
<gene>
    <name evidence="2" type="primary">fliO</name>
    <name evidence="2" type="ORF">BUCIKOCA2762_051</name>
</gene>
<keyword evidence="2" id="KW-0966">Cell projection</keyword>
<reference evidence="2 3" key="1">
    <citation type="submission" date="2019-02" db="EMBL/GenBank/DDBJ databases">
        <authorList>
            <person name="Manzano-Marin A."/>
            <person name="Manzano-Marin A."/>
        </authorList>
    </citation>
    <scope>NUCLEOTIDE SEQUENCE [LARGE SCALE GENOMIC DNA]</scope>
    <source>
        <strain evidence="2 3">BuCikochiana</strain>
    </source>
</reference>
<dbReference type="AlphaFoldDB" id="A0A451D589"/>
<evidence type="ECO:0000313" key="3">
    <source>
        <dbReference type="Proteomes" id="UP000294380"/>
    </source>
</evidence>
<keyword evidence="2" id="KW-0282">Flagellum</keyword>
<feature type="transmembrane region" description="Helical" evidence="1">
    <location>
        <begin position="30"/>
        <end position="47"/>
    </location>
</feature>
<organism evidence="2 3">
    <name type="scientific">Buchnera aphidicola</name>
    <name type="common">Cinara kochiana kochiana</name>
    <dbReference type="NCBI Taxonomy" id="2518976"/>
    <lineage>
        <taxon>Bacteria</taxon>
        <taxon>Pseudomonadati</taxon>
        <taxon>Pseudomonadota</taxon>
        <taxon>Gammaproteobacteria</taxon>
        <taxon>Enterobacterales</taxon>
        <taxon>Erwiniaceae</taxon>
        <taxon>Buchnera</taxon>
    </lineage>
</organism>
<evidence type="ECO:0000313" key="2">
    <source>
        <dbReference type="EMBL" id="VFP80972.1"/>
    </source>
</evidence>
<keyword evidence="1" id="KW-1133">Transmembrane helix</keyword>
<keyword evidence="2" id="KW-0969">Cilium</keyword>
<dbReference type="RefSeq" id="WP_154028287.1">
    <property type="nucleotide sequence ID" value="NZ_LR217707.1"/>
</dbReference>
<evidence type="ECO:0000256" key="1">
    <source>
        <dbReference type="SAM" id="Phobius"/>
    </source>
</evidence>